<gene>
    <name evidence="1" type="ORF">UPYG_G00032350</name>
</gene>
<accession>A0ABD0XN27</accession>
<proteinExistence type="predicted"/>
<evidence type="ECO:0000313" key="2">
    <source>
        <dbReference type="Proteomes" id="UP001557470"/>
    </source>
</evidence>
<evidence type="ECO:0000313" key="1">
    <source>
        <dbReference type="EMBL" id="KAL1022789.1"/>
    </source>
</evidence>
<dbReference type="AlphaFoldDB" id="A0ABD0XN27"/>
<protein>
    <submittedName>
        <fullName evidence="1">Uncharacterized protein</fullName>
    </submittedName>
</protein>
<comment type="caution">
    <text evidence="1">The sequence shown here is derived from an EMBL/GenBank/DDBJ whole genome shotgun (WGS) entry which is preliminary data.</text>
</comment>
<dbReference type="EMBL" id="JAGEUA010000001">
    <property type="protein sequence ID" value="KAL1022789.1"/>
    <property type="molecule type" value="Genomic_DNA"/>
</dbReference>
<reference evidence="1 2" key="1">
    <citation type="submission" date="2024-06" db="EMBL/GenBank/DDBJ databases">
        <authorList>
            <person name="Pan Q."/>
            <person name="Wen M."/>
            <person name="Jouanno E."/>
            <person name="Zahm M."/>
            <person name="Klopp C."/>
            <person name="Cabau C."/>
            <person name="Louis A."/>
            <person name="Berthelot C."/>
            <person name="Parey E."/>
            <person name="Roest Crollius H."/>
            <person name="Montfort J."/>
            <person name="Robinson-Rechavi M."/>
            <person name="Bouchez O."/>
            <person name="Lampietro C."/>
            <person name="Lopez Roques C."/>
            <person name="Donnadieu C."/>
            <person name="Postlethwait J."/>
            <person name="Bobe J."/>
            <person name="Verreycken H."/>
            <person name="Guiguen Y."/>
        </authorList>
    </citation>
    <scope>NUCLEOTIDE SEQUENCE [LARGE SCALE GENOMIC DNA]</scope>
    <source>
        <strain evidence="1">Up_M1</strain>
        <tissue evidence="1">Testis</tissue>
    </source>
</reference>
<sequence>MYTYTSGWALFGCAWEDQGLWQSERPKQQLVCTDTFPISAQGGSYNSHFITLGGRVKDKARTPINKTNVFLLGLWRWQNGLLSFLHPRPPTTATLSDSVTLHLHPANPPGGSVSKASPLVSSTTIPPAEDMFDSSNCEATGLCLSSSLVLVSSGQPQDIHRIAAGPQ</sequence>
<organism evidence="1 2">
    <name type="scientific">Umbra pygmaea</name>
    <name type="common">Eastern mudminnow</name>
    <dbReference type="NCBI Taxonomy" id="75934"/>
    <lineage>
        <taxon>Eukaryota</taxon>
        <taxon>Metazoa</taxon>
        <taxon>Chordata</taxon>
        <taxon>Craniata</taxon>
        <taxon>Vertebrata</taxon>
        <taxon>Euteleostomi</taxon>
        <taxon>Actinopterygii</taxon>
        <taxon>Neopterygii</taxon>
        <taxon>Teleostei</taxon>
        <taxon>Protacanthopterygii</taxon>
        <taxon>Esociformes</taxon>
        <taxon>Umbridae</taxon>
        <taxon>Umbra</taxon>
    </lineage>
</organism>
<dbReference type="Proteomes" id="UP001557470">
    <property type="component" value="Unassembled WGS sequence"/>
</dbReference>
<name>A0ABD0XN27_UMBPY</name>
<keyword evidence="2" id="KW-1185">Reference proteome</keyword>